<dbReference type="CDD" id="cd10922">
    <property type="entry name" value="CE4_PelA_like_C"/>
    <property type="match status" value="1"/>
</dbReference>
<keyword evidence="2" id="KW-1185">Reference proteome</keyword>
<proteinExistence type="predicted"/>
<dbReference type="Proteomes" id="UP000503820">
    <property type="component" value="Unassembled WGS sequence"/>
</dbReference>
<reference evidence="1 2" key="1">
    <citation type="submission" date="2020-05" db="EMBL/GenBank/DDBJ databases">
        <title>Draft genome sequence of Desulfovibrio psychrotolerans JS1T.</title>
        <authorList>
            <person name="Ueno A."/>
            <person name="Tamazawa S."/>
            <person name="Tamamura S."/>
            <person name="Murakami T."/>
            <person name="Kiyama T."/>
            <person name="Inomata H."/>
            <person name="Amano Y."/>
            <person name="Miyakawa K."/>
            <person name="Tamaki H."/>
            <person name="Naganuma T."/>
            <person name="Kaneko K."/>
        </authorList>
    </citation>
    <scope>NUCLEOTIDE SEQUENCE [LARGE SCALE GENOMIC DNA]</scope>
    <source>
        <strain evidence="1 2">JS1</strain>
    </source>
</reference>
<name>A0A7J0BNU6_9BACT</name>
<comment type="caution">
    <text evidence="1">The sequence shown here is derived from an EMBL/GenBank/DDBJ whole genome shotgun (WGS) entry which is preliminary data.</text>
</comment>
<protein>
    <recommendedName>
        <fullName evidence="3">Polysaccharide deacetylase</fullName>
    </recommendedName>
</protein>
<dbReference type="PANTHER" id="PTHR35882">
    <property type="entry name" value="PELA"/>
    <property type="match status" value="1"/>
</dbReference>
<gene>
    <name evidence="1" type="ORF">DSM19430T_00130</name>
</gene>
<evidence type="ECO:0008006" key="3">
    <source>
        <dbReference type="Google" id="ProtNLM"/>
    </source>
</evidence>
<dbReference type="EMBL" id="BLVP01000001">
    <property type="protein sequence ID" value="GFM35329.1"/>
    <property type="molecule type" value="Genomic_DNA"/>
</dbReference>
<organism evidence="1 2">
    <name type="scientific">Desulfovibrio psychrotolerans</name>
    <dbReference type="NCBI Taxonomy" id="415242"/>
    <lineage>
        <taxon>Bacteria</taxon>
        <taxon>Pseudomonadati</taxon>
        <taxon>Thermodesulfobacteriota</taxon>
        <taxon>Desulfovibrionia</taxon>
        <taxon>Desulfovibrionales</taxon>
        <taxon>Desulfovibrionaceae</taxon>
        <taxon>Desulfovibrio</taxon>
    </lineage>
</organism>
<sequence>MAANYHGLLSEYRAVEQPVPEPLDPREWRAIVCAYAAPNMEDPQAYMDWLLASMNRDIRVIFLTPPHAVSAGAPPAVRTRVDMILERFGLAYTQEQTTAGNLLAYGTTGPHMQYERPLPAVPPLFDGYVPTKPQRHTPWLTVRNTSSPSGNAEGIAVAVSPAGGLALPEYVYWIDPADYRHKWYLDPFAFLSASLGLEGMPALTPTTLNGKRIAMSHIDADGFSGFTNVDKKSNCATVMMEEVLKKIDFPVTASVIQAEVDPELSGNVRLMETARAIFALPNVEPASHSFTHPFYWDANDKQKIALFRDKLGLEQYGIPVAGYSFDPKRETVDSCQWITDHLTPADKPCRMMLWSGSCDPKPFVMKHVYDAGLLNINGGDTIYDQHNDSLTGVSPLFKFVGPYVQVFTGQANENILTNLWTGPYHAYRYITRTMERTGSPRRLMPIDAYYHFYSAEYDASLQAVKDVYAWIATQDVAKVFTSAYIPMVMDFTQATVERDGAADVISGYGTCLSVRYEDTSTLPDLARCTNVLGYEVQPQGLFVHLKRGAGQARIVRAASPDNRQPYLQSATGWVDDFSHSADTIRLRYEGFGNGTVTLAGLPAGRAAIVSHNGTARSLITSLTGTLTIGPVRSGTLGIHLK</sequence>
<dbReference type="PANTHER" id="PTHR35882:SF2">
    <property type="entry name" value="PELA"/>
    <property type="match status" value="1"/>
</dbReference>
<evidence type="ECO:0000313" key="1">
    <source>
        <dbReference type="EMBL" id="GFM35329.1"/>
    </source>
</evidence>
<evidence type="ECO:0000313" key="2">
    <source>
        <dbReference type="Proteomes" id="UP000503820"/>
    </source>
</evidence>
<accession>A0A7J0BNU6</accession>
<dbReference type="AlphaFoldDB" id="A0A7J0BNU6"/>